<evidence type="ECO:0000256" key="2">
    <source>
        <dbReference type="ARBA" id="ARBA00022475"/>
    </source>
</evidence>
<dbReference type="EMBL" id="DTLB01000008">
    <property type="protein sequence ID" value="HFW31668.1"/>
    <property type="molecule type" value="Genomic_DNA"/>
</dbReference>
<sequence length="243" mass="27504">MHVVLEKTLKNASSYFQNFFIHEYSSKSTLHSIDARIKLLGTFLFVILAVSTFEPKKLLFLLLSLILISAILGLSLKNMIRRVWLFPLFSFAVVSPLLLQDIGYPLLFTLRVLIAVIAVQMLVMSTSFADICSALRSLKVPEVFVHGLWLAYRYILVVFQDIINILLARESRRVARGSHLELWRKGGEAVGLFFLRSIERAERVQLAIASRGERIIGSKLQFGTLEAIYISLSAFVALWCIAL</sequence>
<keyword evidence="3 6" id="KW-0812">Transmembrane</keyword>
<dbReference type="InterPro" id="IPR012809">
    <property type="entry name" value="ECF_CbiQ"/>
</dbReference>
<dbReference type="PANTHER" id="PTHR34857:SF2">
    <property type="entry name" value="SLL0384 PROTEIN"/>
    <property type="match status" value="1"/>
</dbReference>
<protein>
    <submittedName>
        <fullName evidence="7">Cobalt ECF transporter T component CbiQ</fullName>
    </submittedName>
</protein>
<reference evidence="7" key="1">
    <citation type="journal article" date="2020" name="mSystems">
        <title>Genome- and Community-Level Interaction Insights into Carbon Utilization and Element Cycling Functions of Hydrothermarchaeota in Hydrothermal Sediment.</title>
        <authorList>
            <person name="Zhou Z."/>
            <person name="Liu Y."/>
            <person name="Xu W."/>
            <person name="Pan J."/>
            <person name="Luo Z.H."/>
            <person name="Li M."/>
        </authorList>
    </citation>
    <scope>NUCLEOTIDE SEQUENCE [LARGE SCALE GENOMIC DNA]</scope>
    <source>
        <strain evidence="7">SpSt-87</strain>
    </source>
</reference>
<evidence type="ECO:0000256" key="6">
    <source>
        <dbReference type="SAM" id="Phobius"/>
    </source>
</evidence>
<dbReference type="PANTHER" id="PTHR34857">
    <property type="entry name" value="SLL0384 PROTEIN"/>
    <property type="match status" value="1"/>
</dbReference>
<evidence type="ECO:0000313" key="7">
    <source>
        <dbReference type="EMBL" id="HFW31668.1"/>
    </source>
</evidence>
<feature type="transmembrane region" description="Helical" evidence="6">
    <location>
        <begin position="106"/>
        <end position="129"/>
    </location>
</feature>
<comment type="subcellular location">
    <subcellularLocation>
        <location evidence="1">Cell membrane</location>
        <topology evidence="1">Multi-pass membrane protein</topology>
    </subcellularLocation>
</comment>
<feature type="transmembrane region" description="Helical" evidence="6">
    <location>
        <begin position="220"/>
        <end position="242"/>
    </location>
</feature>
<feature type="transmembrane region" description="Helical" evidence="6">
    <location>
        <begin position="82"/>
        <end position="99"/>
    </location>
</feature>
<organism evidence="7">
    <name type="scientific">Archaeoglobus fulgidus</name>
    <dbReference type="NCBI Taxonomy" id="2234"/>
    <lineage>
        <taxon>Archaea</taxon>
        <taxon>Methanobacteriati</taxon>
        <taxon>Methanobacteriota</taxon>
        <taxon>Archaeoglobi</taxon>
        <taxon>Archaeoglobales</taxon>
        <taxon>Archaeoglobaceae</taxon>
        <taxon>Archaeoglobus</taxon>
    </lineage>
</organism>
<dbReference type="Pfam" id="PF02361">
    <property type="entry name" value="CbiQ"/>
    <property type="match status" value="1"/>
</dbReference>
<dbReference type="GO" id="GO:0006824">
    <property type="term" value="P:cobalt ion transport"/>
    <property type="evidence" value="ECO:0007669"/>
    <property type="project" value="InterPro"/>
</dbReference>
<evidence type="ECO:0000256" key="3">
    <source>
        <dbReference type="ARBA" id="ARBA00022692"/>
    </source>
</evidence>
<comment type="caution">
    <text evidence="7">The sequence shown here is derived from an EMBL/GenBank/DDBJ whole genome shotgun (WGS) entry which is preliminary data.</text>
</comment>
<dbReference type="GO" id="GO:0043190">
    <property type="term" value="C:ATP-binding cassette (ABC) transporter complex"/>
    <property type="evidence" value="ECO:0007669"/>
    <property type="project" value="InterPro"/>
</dbReference>
<keyword evidence="2" id="KW-1003">Cell membrane</keyword>
<dbReference type="InterPro" id="IPR003339">
    <property type="entry name" value="ABC/ECF_trnsptr_transmembrane"/>
</dbReference>
<accession>A0A7C3RCP0</accession>
<evidence type="ECO:0000256" key="1">
    <source>
        <dbReference type="ARBA" id="ARBA00004651"/>
    </source>
</evidence>
<proteinExistence type="predicted"/>
<dbReference type="AlphaFoldDB" id="A0A7C3RCP0"/>
<evidence type="ECO:0000256" key="5">
    <source>
        <dbReference type="ARBA" id="ARBA00023136"/>
    </source>
</evidence>
<evidence type="ECO:0000256" key="4">
    <source>
        <dbReference type="ARBA" id="ARBA00022989"/>
    </source>
</evidence>
<feature type="transmembrane region" description="Helical" evidence="6">
    <location>
        <begin position="35"/>
        <end position="53"/>
    </location>
</feature>
<dbReference type="NCBIfam" id="TIGR02454">
    <property type="entry name" value="ECF_T_CbiQ"/>
    <property type="match status" value="1"/>
</dbReference>
<dbReference type="InterPro" id="IPR051611">
    <property type="entry name" value="ECF_transporter_component"/>
</dbReference>
<name>A0A7C3RCP0_ARCFL</name>
<keyword evidence="4 6" id="KW-1133">Transmembrane helix</keyword>
<gene>
    <name evidence="7" type="primary">cbiQ</name>
    <name evidence="7" type="ORF">ENW66_01750</name>
</gene>
<keyword evidence="5 6" id="KW-0472">Membrane</keyword>
<dbReference type="CDD" id="cd16914">
    <property type="entry name" value="EcfT"/>
    <property type="match status" value="1"/>
</dbReference>
<feature type="transmembrane region" description="Helical" evidence="6">
    <location>
        <begin position="58"/>
        <end position="76"/>
    </location>
</feature>